<organism evidence="1 2">
    <name type="scientific">Legionella beliardensis</name>
    <dbReference type="NCBI Taxonomy" id="91822"/>
    <lineage>
        <taxon>Bacteria</taxon>
        <taxon>Pseudomonadati</taxon>
        <taxon>Pseudomonadota</taxon>
        <taxon>Gammaproteobacteria</taxon>
        <taxon>Legionellales</taxon>
        <taxon>Legionellaceae</taxon>
        <taxon>Legionella</taxon>
    </lineage>
</organism>
<dbReference type="Proteomes" id="UP000254968">
    <property type="component" value="Unassembled WGS sequence"/>
</dbReference>
<sequence length="56" mass="6462">MKLSDGSQTLIIISASLIIRLLSRSRRTTQTVSPCRSFPNKRFNSLRSFLPRLLFH</sequence>
<dbReference type="AlphaFoldDB" id="A0A378I4Q7"/>
<reference evidence="1 2" key="1">
    <citation type="submission" date="2018-06" db="EMBL/GenBank/DDBJ databases">
        <authorList>
            <consortium name="Pathogen Informatics"/>
            <person name="Doyle S."/>
        </authorList>
    </citation>
    <scope>NUCLEOTIDE SEQUENCE [LARGE SCALE GENOMIC DNA]</scope>
    <source>
        <strain evidence="1 2">NCTC13315</strain>
    </source>
</reference>
<evidence type="ECO:0000313" key="2">
    <source>
        <dbReference type="Proteomes" id="UP000254968"/>
    </source>
</evidence>
<evidence type="ECO:0000313" key="1">
    <source>
        <dbReference type="EMBL" id="STX29822.1"/>
    </source>
</evidence>
<name>A0A378I4Q7_9GAMM</name>
<protein>
    <submittedName>
        <fullName evidence="1">Uncharacterized protein</fullName>
    </submittedName>
</protein>
<proteinExistence type="predicted"/>
<dbReference type="EMBL" id="UGNV01000001">
    <property type="protein sequence ID" value="STX29822.1"/>
    <property type="molecule type" value="Genomic_DNA"/>
</dbReference>
<accession>A0A378I4Q7</accession>
<gene>
    <name evidence="1" type="ORF">NCTC13315_02377</name>
</gene>
<keyword evidence="2" id="KW-1185">Reference proteome</keyword>